<evidence type="ECO:0000256" key="3">
    <source>
        <dbReference type="ARBA" id="ARBA00022692"/>
    </source>
</evidence>
<dbReference type="Proteomes" id="UP000192505">
    <property type="component" value="Unassembled WGS sequence"/>
</dbReference>
<sequence length="125" mass="12277">MKQVQRGFTLIELVMVIVILGVLAAVALPKFVNLKADAQVAALQGVVGGISSASAVNYAARSAKSTNGTATIGLTCQAAATAVLEGGIPNGYTLDNAAALIAGSNSCTVTQTDGGATATATIIGI</sequence>
<feature type="transmembrane region" description="Helical" evidence="6">
    <location>
        <begin position="7"/>
        <end position="28"/>
    </location>
</feature>
<evidence type="ECO:0000256" key="1">
    <source>
        <dbReference type="ARBA" id="ARBA00004167"/>
    </source>
</evidence>
<dbReference type="PANTHER" id="PTHR30093">
    <property type="entry name" value="GENERAL SECRETION PATHWAY PROTEIN G"/>
    <property type="match status" value="1"/>
</dbReference>
<evidence type="ECO:0000256" key="2">
    <source>
        <dbReference type="ARBA" id="ARBA00022481"/>
    </source>
</evidence>
<proteinExistence type="predicted"/>
<organism evidence="7 8">
    <name type="scientific">Rhodoferax ferrireducens</name>
    <dbReference type="NCBI Taxonomy" id="192843"/>
    <lineage>
        <taxon>Bacteria</taxon>
        <taxon>Pseudomonadati</taxon>
        <taxon>Pseudomonadota</taxon>
        <taxon>Betaproteobacteria</taxon>
        <taxon>Burkholderiales</taxon>
        <taxon>Comamonadaceae</taxon>
        <taxon>Rhodoferax</taxon>
    </lineage>
</organism>
<keyword evidence="2" id="KW-0488">Methylation</keyword>
<dbReference type="EMBL" id="MTEI01000018">
    <property type="protein sequence ID" value="OQW86359.1"/>
    <property type="molecule type" value="Genomic_DNA"/>
</dbReference>
<dbReference type="PROSITE" id="PS00409">
    <property type="entry name" value="PROKAR_NTER_METHYL"/>
    <property type="match status" value="1"/>
</dbReference>
<gene>
    <name evidence="7" type="ORF">BWK72_17885</name>
</gene>
<feature type="transmembrane region" description="Helical" evidence="6">
    <location>
        <begin position="40"/>
        <end position="60"/>
    </location>
</feature>
<keyword evidence="4 6" id="KW-1133">Transmembrane helix</keyword>
<dbReference type="PANTHER" id="PTHR30093:SF44">
    <property type="entry name" value="TYPE II SECRETION SYSTEM CORE PROTEIN G"/>
    <property type="match status" value="1"/>
</dbReference>
<dbReference type="InterPro" id="IPR012902">
    <property type="entry name" value="N_methyl_site"/>
</dbReference>
<dbReference type="Pfam" id="PF07963">
    <property type="entry name" value="N_methyl"/>
    <property type="match status" value="1"/>
</dbReference>
<accession>A0A1W9KQ54</accession>
<dbReference type="Gene3D" id="3.30.700.10">
    <property type="entry name" value="Glycoprotein, Type 4 Pilin"/>
    <property type="match status" value="1"/>
</dbReference>
<evidence type="ECO:0000256" key="4">
    <source>
        <dbReference type="ARBA" id="ARBA00022989"/>
    </source>
</evidence>
<dbReference type="AlphaFoldDB" id="A0A1W9KQ54"/>
<dbReference type="NCBIfam" id="TIGR02532">
    <property type="entry name" value="IV_pilin_GFxxxE"/>
    <property type="match status" value="1"/>
</dbReference>
<evidence type="ECO:0000256" key="5">
    <source>
        <dbReference type="ARBA" id="ARBA00023136"/>
    </source>
</evidence>
<evidence type="ECO:0000313" key="8">
    <source>
        <dbReference type="Proteomes" id="UP000192505"/>
    </source>
</evidence>
<reference evidence="7 8" key="1">
    <citation type="submission" date="2017-01" db="EMBL/GenBank/DDBJ databases">
        <title>Novel large sulfur bacteria in the metagenomes of groundwater-fed chemosynthetic microbial mats in the Lake Huron basin.</title>
        <authorList>
            <person name="Sharrar A.M."/>
            <person name="Flood B.E."/>
            <person name="Bailey J.V."/>
            <person name="Jones D.S."/>
            <person name="Biddanda B."/>
            <person name="Ruberg S.A."/>
            <person name="Marcus D.N."/>
            <person name="Dick G.J."/>
        </authorList>
    </citation>
    <scope>NUCLEOTIDE SEQUENCE [LARGE SCALE GENOMIC DNA]</scope>
    <source>
        <strain evidence="7">A7</strain>
    </source>
</reference>
<dbReference type="InterPro" id="IPR045584">
    <property type="entry name" value="Pilin-like"/>
</dbReference>
<comment type="subcellular location">
    <subcellularLocation>
        <location evidence="1">Membrane</location>
        <topology evidence="1">Single-pass membrane protein</topology>
    </subcellularLocation>
</comment>
<keyword evidence="3 6" id="KW-0812">Transmembrane</keyword>
<comment type="caution">
    <text evidence="7">The sequence shown here is derived from an EMBL/GenBank/DDBJ whole genome shotgun (WGS) entry which is preliminary data.</text>
</comment>
<dbReference type="SUPFAM" id="SSF54523">
    <property type="entry name" value="Pili subunits"/>
    <property type="match status" value="1"/>
</dbReference>
<evidence type="ECO:0000256" key="6">
    <source>
        <dbReference type="SAM" id="Phobius"/>
    </source>
</evidence>
<keyword evidence="5 6" id="KW-0472">Membrane</keyword>
<dbReference type="GO" id="GO:0016020">
    <property type="term" value="C:membrane"/>
    <property type="evidence" value="ECO:0007669"/>
    <property type="project" value="UniProtKB-SubCell"/>
</dbReference>
<name>A0A1W9KQ54_9BURK</name>
<protein>
    <submittedName>
        <fullName evidence="7">Uncharacterized protein</fullName>
    </submittedName>
</protein>
<evidence type="ECO:0000313" key="7">
    <source>
        <dbReference type="EMBL" id="OQW86359.1"/>
    </source>
</evidence>